<evidence type="ECO:0000256" key="3">
    <source>
        <dbReference type="ARBA" id="ARBA00022448"/>
    </source>
</evidence>
<reference evidence="11" key="1">
    <citation type="submission" date="2022-07" db="EMBL/GenBank/DDBJ databases">
        <title>Fungi with potential for degradation of polypropylene.</title>
        <authorList>
            <person name="Gostincar C."/>
        </authorList>
    </citation>
    <scope>NUCLEOTIDE SEQUENCE</scope>
    <source>
        <strain evidence="11">EXF-13308</strain>
    </source>
</reference>
<dbReference type="SUPFAM" id="SSF103506">
    <property type="entry name" value="Mitochondrial carrier"/>
    <property type="match status" value="1"/>
</dbReference>
<comment type="subcellular location">
    <subcellularLocation>
        <location evidence="1">Membrane</location>
        <topology evidence="1">Multi-pass membrane protein</topology>
    </subcellularLocation>
</comment>
<keyword evidence="3 10" id="KW-0813">Transport</keyword>
<evidence type="ECO:0008006" key="13">
    <source>
        <dbReference type="Google" id="ProtNLM"/>
    </source>
</evidence>
<evidence type="ECO:0000313" key="11">
    <source>
        <dbReference type="EMBL" id="KAJ9143130.1"/>
    </source>
</evidence>
<keyword evidence="7" id="KW-1133">Transmembrane helix</keyword>
<dbReference type="EMBL" id="JANBVO010000020">
    <property type="protein sequence ID" value="KAJ9143130.1"/>
    <property type="molecule type" value="Genomic_DNA"/>
</dbReference>
<comment type="similarity">
    <text evidence="2 10">Belongs to the mitochondrial carrier (TC 2.A.29) family.</text>
</comment>
<evidence type="ECO:0000256" key="9">
    <source>
        <dbReference type="PROSITE-ProRule" id="PRU00282"/>
    </source>
</evidence>
<evidence type="ECO:0000256" key="4">
    <source>
        <dbReference type="ARBA" id="ARBA00022692"/>
    </source>
</evidence>
<gene>
    <name evidence="11" type="ORF">NKR23_g6906</name>
</gene>
<keyword evidence="4 9" id="KW-0812">Transmembrane</keyword>
<comment type="caution">
    <text evidence="11">The sequence shown here is derived from an EMBL/GenBank/DDBJ whole genome shotgun (WGS) entry which is preliminary data.</text>
</comment>
<keyword evidence="8 9" id="KW-0472">Membrane</keyword>
<name>A0AA38VDZ0_9PEZI</name>
<feature type="repeat" description="Solcar" evidence="9">
    <location>
        <begin position="3"/>
        <end position="87"/>
    </location>
</feature>
<keyword evidence="12" id="KW-1185">Reference proteome</keyword>
<dbReference type="PANTHER" id="PTHR45667">
    <property type="entry name" value="S-ADENOSYLMETHIONINE MITOCHONDRIAL CARRIER PROTEIN"/>
    <property type="match status" value="1"/>
</dbReference>
<dbReference type="InterPro" id="IPR018108">
    <property type="entry name" value="MCP_transmembrane"/>
</dbReference>
<dbReference type="InterPro" id="IPR023395">
    <property type="entry name" value="MCP_dom_sf"/>
</dbReference>
<evidence type="ECO:0000256" key="6">
    <source>
        <dbReference type="ARBA" id="ARBA00022792"/>
    </source>
</evidence>
<feature type="repeat" description="Solcar" evidence="9">
    <location>
        <begin position="231"/>
        <end position="338"/>
    </location>
</feature>
<feature type="repeat" description="Solcar" evidence="9">
    <location>
        <begin position="98"/>
        <end position="191"/>
    </location>
</feature>
<dbReference type="AlphaFoldDB" id="A0AA38VDZ0"/>
<dbReference type="Gene3D" id="1.50.40.10">
    <property type="entry name" value="Mitochondrial carrier domain"/>
    <property type="match status" value="2"/>
</dbReference>
<dbReference type="Proteomes" id="UP001174694">
    <property type="component" value="Unassembled WGS sequence"/>
</dbReference>
<evidence type="ECO:0000256" key="8">
    <source>
        <dbReference type="ARBA" id="ARBA00023136"/>
    </source>
</evidence>
<evidence type="ECO:0000256" key="10">
    <source>
        <dbReference type="RuleBase" id="RU000488"/>
    </source>
</evidence>
<evidence type="ECO:0000256" key="7">
    <source>
        <dbReference type="ARBA" id="ARBA00022989"/>
    </source>
</evidence>
<dbReference type="PROSITE" id="PS50920">
    <property type="entry name" value="SOLCAR"/>
    <property type="match status" value="3"/>
</dbReference>
<sequence>MSNTNSEILLAGAVAAFTVDLMVYPLDTLKTRYQSQDYIKTFARSAGAKQAPVNAFRGLYQGVGSVIVATLPAAGIFFTTYEGAKRFYSGLLSSSHLPEAAVHSLASGTAELASCLVLTPAEVIKQNAQMIRQGGSAGASRGSTSMQALRMIWQSEGGPVRRLLTGYTALIARNLPFTALQFPIFEAVRSRIWARRDRTLQSASLTTKDVAAGAGDVERRIQDKTLSGILETGIVTGVSAAISGSFAAVITTPTDVVKTRMMLAAAGNVGNDNGQAVMRQEHTAQAKDRRSSGGFQVAKQVYGERGIRGLFRGGLLRAGWTALGSGLYLGTYEAAKVWLKGNKGAHDDDAF</sequence>
<dbReference type="GO" id="GO:0016020">
    <property type="term" value="C:membrane"/>
    <property type="evidence" value="ECO:0007669"/>
    <property type="project" value="UniProtKB-SubCell"/>
</dbReference>
<proteinExistence type="inferred from homology"/>
<accession>A0AA38VDZ0</accession>
<evidence type="ECO:0000256" key="1">
    <source>
        <dbReference type="ARBA" id="ARBA00004141"/>
    </source>
</evidence>
<keyword evidence="6" id="KW-0999">Mitochondrion inner membrane</keyword>
<protein>
    <recommendedName>
        <fullName evidence="13">Mitochondrial carrier protein</fullName>
    </recommendedName>
</protein>
<evidence type="ECO:0000256" key="2">
    <source>
        <dbReference type="ARBA" id="ARBA00006375"/>
    </source>
</evidence>
<evidence type="ECO:0000313" key="12">
    <source>
        <dbReference type="Proteomes" id="UP001174694"/>
    </source>
</evidence>
<evidence type="ECO:0000256" key="5">
    <source>
        <dbReference type="ARBA" id="ARBA00022737"/>
    </source>
</evidence>
<dbReference type="Pfam" id="PF00153">
    <property type="entry name" value="Mito_carr"/>
    <property type="match status" value="3"/>
</dbReference>
<organism evidence="11 12">
    <name type="scientific">Pleurostoma richardsiae</name>
    <dbReference type="NCBI Taxonomy" id="41990"/>
    <lineage>
        <taxon>Eukaryota</taxon>
        <taxon>Fungi</taxon>
        <taxon>Dikarya</taxon>
        <taxon>Ascomycota</taxon>
        <taxon>Pezizomycotina</taxon>
        <taxon>Sordariomycetes</taxon>
        <taxon>Sordariomycetidae</taxon>
        <taxon>Calosphaeriales</taxon>
        <taxon>Pleurostomataceae</taxon>
        <taxon>Pleurostoma</taxon>
    </lineage>
</organism>
<keyword evidence="6" id="KW-0496">Mitochondrion</keyword>
<keyword evidence="5" id="KW-0677">Repeat</keyword>